<feature type="coiled-coil region" evidence="1">
    <location>
        <begin position="305"/>
        <end position="366"/>
    </location>
</feature>
<gene>
    <name evidence="3" type="ORF">FJTKL_07192</name>
</gene>
<comment type="caution">
    <text evidence="3">The sequence shown here is derived from an EMBL/GenBank/DDBJ whole genome shotgun (WGS) entry which is preliminary data.</text>
</comment>
<evidence type="ECO:0000313" key="4">
    <source>
        <dbReference type="Proteomes" id="UP001600888"/>
    </source>
</evidence>
<protein>
    <submittedName>
        <fullName evidence="3">Uncharacterized protein</fullName>
    </submittedName>
</protein>
<feature type="compositionally biased region" description="Polar residues" evidence="2">
    <location>
        <begin position="1008"/>
        <end position="1017"/>
    </location>
</feature>
<feature type="compositionally biased region" description="Basic and acidic residues" evidence="2">
    <location>
        <begin position="995"/>
        <end position="1004"/>
    </location>
</feature>
<name>A0ABR4DPW5_9PEZI</name>
<keyword evidence="1" id="KW-0175">Coiled coil</keyword>
<evidence type="ECO:0000313" key="3">
    <source>
        <dbReference type="EMBL" id="KAL2272231.1"/>
    </source>
</evidence>
<feature type="region of interest" description="Disordered" evidence="2">
    <location>
        <begin position="451"/>
        <end position="476"/>
    </location>
</feature>
<feature type="region of interest" description="Disordered" evidence="2">
    <location>
        <begin position="731"/>
        <end position="765"/>
    </location>
</feature>
<evidence type="ECO:0000256" key="2">
    <source>
        <dbReference type="SAM" id="MobiDB-lite"/>
    </source>
</evidence>
<keyword evidence="4" id="KW-1185">Reference proteome</keyword>
<accession>A0ABR4DPW5</accession>
<feature type="region of interest" description="Disordered" evidence="2">
    <location>
        <begin position="812"/>
        <end position="1064"/>
    </location>
</feature>
<organism evidence="3 4">
    <name type="scientific">Diaporthe vaccinii</name>
    <dbReference type="NCBI Taxonomy" id="105482"/>
    <lineage>
        <taxon>Eukaryota</taxon>
        <taxon>Fungi</taxon>
        <taxon>Dikarya</taxon>
        <taxon>Ascomycota</taxon>
        <taxon>Pezizomycotina</taxon>
        <taxon>Sordariomycetes</taxon>
        <taxon>Sordariomycetidae</taxon>
        <taxon>Diaporthales</taxon>
        <taxon>Diaporthaceae</taxon>
        <taxon>Diaporthe</taxon>
        <taxon>Diaporthe eres species complex</taxon>
    </lineage>
</organism>
<sequence>MAATPFPPPLDGSFSHFNIFNDGGAPRNTPPPANPGLPGGPCNFVDLSHGPNGPKCGCRRFWGRQVAGAGLNAADQAGWCMCSHHACFHDDGHHTQVTAAPAAPVMDNMPGQENEKPRSNRAPLSPVQDFASFQMPSSLAGAAVDFAALNFDSFASNMGFCAPPPPVKPLVPVPAHDDDSMPDTLSWRNVPSTQGCPTPLPPIPSQCLIPDSQSASTTASSQMRYLRPFHGVGLNTLSSVTRTKEVAQAGKGTDVTPETNLDDQSCDDAITVPSGAATPIPGPSQIKTTIPGALISSPGHRNDALRNLSDTVEDHNQRLDKLETGSIYFTAHEDCSDKHDVTDLRVTELETRMDDAERRLNDDTASLASTRRITQRDDDATVSDVSLSSNATVRAAERAVLASQLEVLQARVNQLEASALPSYTSPWELEVVLLPFPLKGIWLEAQDFKTSRSSGGRDEWTPGPNTNSRATPEPQGLASYDEWVGQGTGWLLPRACAPGRLIDQRLKSRGLIKKVQVRGADARSVQIAIGNAFQDILRMSPHPASPKSPCASDTRMHRFFGLQQSWVPLRKVHKDSRLRFLSPPELLTPTLWNAMFLMDSVVMKATGMHRLYITQPEAYLQDNHSLNFLGANPSWTWQKLRELDRVYPDSQTSRGSFEVPEADALEEYWAFNARLDDPPSARQSVMSLQQSHEKAVNMSRTTDGSTEQFFTVPSHPSTSMMSPMMARGQSPFTQRERQRSRPPFVRTGSMPPVSAPTINSPARSSRRMSSFAIMPPVAGPSYQRHSSPLVTGRPSPRLSLVSNAPAVAMVTKHRHRNTRSPSLRLHNTPRWSNRSYSRSPSVNPMPFQHALPEQPIRGDRRPTPMAYMTPYSNAPPEFPPQGLHPSRSYHVHGDDGVMDFEDDRGSSTDPYGEESDGDVPDEDDPDVDFYEDEADMLDDLESGSDGHHHPAGQSQHHRAQNQSSQPQGAEDIPWPGIEDNMSDGENLDPLDVASDGDHDDDRSDVSSQPSEYPSTQRAWRVPAGGDGREMTRALEDDDMPTGVAFTIHEDPDEEESEPEAQNVW</sequence>
<feature type="compositionally biased region" description="Basic and acidic residues" evidence="2">
    <location>
        <begin position="451"/>
        <end position="460"/>
    </location>
</feature>
<feature type="compositionally biased region" description="Polar residues" evidence="2">
    <location>
        <begin position="829"/>
        <end position="842"/>
    </location>
</feature>
<reference evidence="3 4" key="1">
    <citation type="submission" date="2024-03" db="EMBL/GenBank/DDBJ databases">
        <title>A high-quality draft genome sequence of Diaporthe vaccinii, a causative agent of upright dieback and viscid rot disease in cranberry plants.</title>
        <authorList>
            <person name="Sarrasin M."/>
            <person name="Lang B.F."/>
            <person name="Burger G."/>
        </authorList>
    </citation>
    <scope>NUCLEOTIDE SEQUENCE [LARGE SCALE GENOMIC DNA]</scope>
    <source>
        <strain evidence="3 4">IS7</strain>
    </source>
</reference>
<feature type="region of interest" description="Disordered" evidence="2">
    <location>
        <begin position="779"/>
        <end position="798"/>
    </location>
</feature>
<feature type="compositionally biased region" description="Acidic residues" evidence="2">
    <location>
        <begin position="911"/>
        <end position="942"/>
    </location>
</feature>
<dbReference type="EMBL" id="JBAWTH010000266">
    <property type="protein sequence ID" value="KAL2272231.1"/>
    <property type="molecule type" value="Genomic_DNA"/>
</dbReference>
<evidence type="ECO:0000256" key="1">
    <source>
        <dbReference type="SAM" id="Coils"/>
    </source>
</evidence>
<proteinExistence type="predicted"/>
<dbReference type="Proteomes" id="UP001600888">
    <property type="component" value="Unassembled WGS sequence"/>
</dbReference>